<name>A0A0E9SKD6_ANGAN</name>
<organism evidence="2">
    <name type="scientific">Anguilla anguilla</name>
    <name type="common">European freshwater eel</name>
    <name type="synonym">Muraena anguilla</name>
    <dbReference type="NCBI Taxonomy" id="7936"/>
    <lineage>
        <taxon>Eukaryota</taxon>
        <taxon>Metazoa</taxon>
        <taxon>Chordata</taxon>
        <taxon>Craniata</taxon>
        <taxon>Vertebrata</taxon>
        <taxon>Euteleostomi</taxon>
        <taxon>Actinopterygii</taxon>
        <taxon>Neopterygii</taxon>
        <taxon>Teleostei</taxon>
        <taxon>Anguilliformes</taxon>
        <taxon>Anguillidae</taxon>
        <taxon>Anguilla</taxon>
    </lineage>
</organism>
<dbReference type="AlphaFoldDB" id="A0A0E9SKD6"/>
<evidence type="ECO:0000313" key="2">
    <source>
        <dbReference type="EMBL" id="JAH41751.1"/>
    </source>
</evidence>
<protein>
    <submittedName>
        <fullName evidence="2">Uncharacterized protein</fullName>
    </submittedName>
</protein>
<reference evidence="2" key="2">
    <citation type="journal article" date="2015" name="Fish Shellfish Immunol.">
        <title>Early steps in the European eel (Anguilla anguilla)-Vibrio vulnificus interaction in the gills: Role of the RtxA13 toxin.</title>
        <authorList>
            <person name="Callol A."/>
            <person name="Pajuelo D."/>
            <person name="Ebbesson L."/>
            <person name="Teles M."/>
            <person name="MacKenzie S."/>
            <person name="Amaro C."/>
        </authorList>
    </citation>
    <scope>NUCLEOTIDE SEQUENCE</scope>
</reference>
<feature type="compositionally biased region" description="Basic and acidic residues" evidence="1">
    <location>
        <begin position="22"/>
        <end position="39"/>
    </location>
</feature>
<evidence type="ECO:0000256" key="1">
    <source>
        <dbReference type="SAM" id="MobiDB-lite"/>
    </source>
</evidence>
<accession>A0A0E9SKD6</accession>
<reference evidence="2" key="1">
    <citation type="submission" date="2014-11" db="EMBL/GenBank/DDBJ databases">
        <authorList>
            <person name="Amaro Gonzalez C."/>
        </authorList>
    </citation>
    <scope>NUCLEOTIDE SEQUENCE</scope>
</reference>
<feature type="region of interest" description="Disordered" evidence="1">
    <location>
        <begin position="1"/>
        <end position="57"/>
    </location>
</feature>
<dbReference type="EMBL" id="GBXM01066826">
    <property type="protein sequence ID" value="JAH41751.1"/>
    <property type="molecule type" value="Transcribed_RNA"/>
</dbReference>
<proteinExistence type="predicted"/>
<sequence length="57" mass="6417">MAGLKQQEGQKQYAENIASSGETERGDEQEMREEMKDQPGRSITAGMLRNHLPNENP</sequence>